<dbReference type="InterPro" id="IPR021308">
    <property type="entry name" value="GfcB"/>
</dbReference>
<dbReference type="SUPFAM" id="SSF159270">
    <property type="entry name" value="YmcC-like"/>
    <property type="match status" value="1"/>
</dbReference>
<feature type="signal peptide" evidence="1">
    <location>
        <begin position="1"/>
        <end position="28"/>
    </location>
</feature>
<reference evidence="2" key="1">
    <citation type="submission" date="2021-10" db="EMBL/GenBank/DDBJ databases">
        <title>Marinomonas pontica sp. nov., isolated from the Black Sea.</title>
        <authorList>
            <person name="Zhao L.-H."/>
            <person name="Xue J.-H."/>
        </authorList>
    </citation>
    <scope>NUCLEOTIDE SEQUENCE</scope>
    <source>
        <strain evidence="2">E8</strain>
    </source>
</reference>
<evidence type="ECO:0000256" key="1">
    <source>
        <dbReference type="SAM" id="SignalP"/>
    </source>
</evidence>
<gene>
    <name evidence="2" type="ORF">LG368_06400</name>
</gene>
<organism evidence="2 3">
    <name type="scientific">Marinomonas algarum</name>
    <dbReference type="NCBI Taxonomy" id="2883105"/>
    <lineage>
        <taxon>Bacteria</taxon>
        <taxon>Pseudomonadati</taxon>
        <taxon>Pseudomonadota</taxon>
        <taxon>Gammaproteobacteria</taxon>
        <taxon>Oceanospirillales</taxon>
        <taxon>Oceanospirillaceae</taxon>
        <taxon>Marinomonas</taxon>
    </lineage>
</organism>
<dbReference type="AlphaFoldDB" id="A0A9X1LEP1"/>
<dbReference type="InterPro" id="IPR023373">
    <property type="entry name" value="YmcC_sf"/>
</dbReference>
<protein>
    <submittedName>
        <fullName evidence="2">YjbF family lipoprotein</fullName>
    </submittedName>
</protein>
<keyword evidence="2" id="KW-0449">Lipoprotein</keyword>
<dbReference type="Proteomes" id="UP001139095">
    <property type="component" value="Unassembled WGS sequence"/>
</dbReference>
<feature type="chain" id="PRO_5040855840" evidence="1">
    <location>
        <begin position="29"/>
        <end position="243"/>
    </location>
</feature>
<sequence length="243" mass="27006">MTSVRSYSLFSTPFLLIAALMLSGCANNSDNTVDRFNNVLELSRGQTISAEHLQSTSFASAMVSINDSNPVLMVLVFIDQNPNSYAPRLTWIAQDKATIITENGRIVKTTGFLFDNVERLVEYSPSSSHVTSSLPAPDTSWQAMYDWSPGYRFGFTASVSSISMGEDLVESVLWQQPAQRIQETVHFNGLDSHITNDFWVVPETALHKSYVVKSTQYLGPNMAKIDMLMVKPYVMTVTPEGIN</sequence>
<comment type="caution">
    <text evidence="2">The sequence shown here is derived from an EMBL/GenBank/DDBJ whole genome shotgun (WGS) entry which is preliminary data.</text>
</comment>
<evidence type="ECO:0000313" key="3">
    <source>
        <dbReference type="Proteomes" id="UP001139095"/>
    </source>
</evidence>
<evidence type="ECO:0000313" key="2">
    <source>
        <dbReference type="EMBL" id="MCB5161530.1"/>
    </source>
</evidence>
<dbReference type="RefSeq" id="WP_226753905.1">
    <property type="nucleotide sequence ID" value="NZ_JAJATW010000007.1"/>
</dbReference>
<dbReference type="Pfam" id="PF11102">
    <property type="entry name" value="YjbF"/>
    <property type="match status" value="1"/>
</dbReference>
<dbReference type="Gene3D" id="2.40.360.10">
    <property type="entry name" value="YmcC-like"/>
    <property type="match status" value="1"/>
</dbReference>
<accession>A0A9X1LEP1</accession>
<proteinExistence type="predicted"/>
<keyword evidence="3" id="KW-1185">Reference proteome</keyword>
<keyword evidence="1" id="KW-0732">Signal</keyword>
<dbReference type="EMBL" id="JAJATW010000007">
    <property type="protein sequence ID" value="MCB5161530.1"/>
    <property type="molecule type" value="Genomic_DNA"/>
</dbReference>
<name>A0A9X1LEP1_9GAMM</name>
<dbReference type="PROSITE" id="PS51257">
    <property type="entry name" value="PROKAR_LIPOPROTEIN"/>
    <property type="match status" value="1"/>
</dbReference>